<dbReference type="Gene3D" id="1.10.287.1490">
    <property type="match status" value="1"/>
</dbReference>
<keyword evidence="1" id="KW-0175">Coiled coil</keyword>
<evidence type="ECO:0000313" key="3">
    <source>
        <dbReference type="EMBL" id="KAK6006628.1"/>
    </source>
</evidence>
<sequence length="462" mass="53500">MSSSTERSCEDLLQDNKRLKKKLQECREENRGLAQDYNGLHDEFNEAVDLYNKAREKIKKLREKNIGLQDEVEDLENEQKQQEAKIKEKTQKIRHMVKERNDLQERLARKAQETDGVGATLNFEQKQNIAASTRLDKQLGDETFRKAFDQIYERFRECFLVVRRRQQFDIKTALSDKSWEKWLSKRVPGWKDNTFDDRLHVCIALVSKAFIQFVNDQFVFGLPNKDPIQAAWWAWLTLAQGPQTSRSEKDVKQWLALTSTVLTNNHRDLMVQAREDSLDMLLNNMKANLETATTLEFTDAIRRRLSDAISPHLTTLRMLHYQEWNYKLNMVTASREGAPVRFSRARMEGMFGEETGFVQGSLFPQLCRLEENDEDEDESYTVICKARVVVVATWGDEPMKDVDEDSGDSDEEEMIVAEGLDSKDANSILVEDEEEAEAEGEKKQNVIADSFDKAQDEMDEGA</sequence>
<evidence type="ECO:0000313" key="4">
    <source>
        <dbReference type="Proteomes" id="UP001341245"/>
    </source>
</evidence>
<accession>A0ABR0TQA0</accession>
<feature type="compositionally biased region" description="Basic and acidic residues" evidence="2">
    <location>
        <begin position="439"/>
        <end position="456"/>
    </location>
</feature>
<comment type="caution">
    <text evidence="3">The sequence shown here is derived from an EMBL/GenBank/DDBJ whole genome shotgun (WGS) entry which is preliminary data.</text>
</comment>
<dbReference type="EMBL" id="JASGXD010000003">
    <property type="protein sequence ID" value="KAK6006628.1"/>
    <property type="molecule type" value="Genomic_DNA"/>
</dbReference>
<feature type="compositionally biased region" description="Acidic residues" evidence="2">
    <location>
        <begin position="402"/>
        <end position="415"/>
    </location>
</feature>
<name>A0ABR0TQA0_AURPU</name>
<evidence type="ECO:0000256" key="2">
    <source>
        <dbReference type="SAM" id="MobiDB-lite"/>
    </source>
</evidence>
<dbReference type="Proteomes" id="UP001341245">
    <property type="component" value="Unassembled WGS sequence"/>
</dbReference>
<protein>
    <submittedName>
        <fullName evidence="3">Uncharacterized protein</fullName>
    </submittedName>
</protein>
<keyword evidence="4" id="KW-1185">Reference proteome</keyword>
<evidence type="ECO:0000256" key="1">
    <source>
        <dbReference type="SAM" id="Coils"/>
    </source>
</evidence>
<feature type="region of interest" description="Disordered" evidence="2">
    <location>
        <begin position="398"/>
        <end position="462"/>
    </location>
</feature>
<organism evidence="3 4">
    <name type="scientific">Aureobasidium pullulans</name>
    <name type="common">Black yeast</name>
    <name type="synonym">Pullularia pullulans</name>
    <dbReference type="NCBI Taxonomy" id="5580"/>
    <lineage>
        <taxon>Eukaryota</taxon>
        <taxon>Fungi</taxon>
        <taxon>Dikarya</taxon>
        <taxon>Ascomycota</taxon>
        <taxon>Pezizomycotina</taxon>
        <taxon>Dothideomycetes</taxon>
        <taxon>Dothideomycetidae</taxon>
        <taxon>Dothideales</taxon>
        <taxon>Saccotheciaceae</taxon>
        <taxon>Aureobasidium</taxon>
    </lineage>
</organism>
<feature type="coiled-coil region" evidence="1">
    <location>
        <begin position="2"/>
        <end position="113"/>
    </location>
</feature>
<gene>
    <name evidence="3" type="ORF">QM012_005636</name>
</gene>
<reference evidence="3 4" key="1">
    <citation type="submission" date="2023-11" db="EMBL/GenBank/DDBJ databases">
        <title>Draft genome sequence and annotation of the polyextremotolerant black yeast-like fungus Aureobasidium pullulans NRRL 62042.</title>
        <authorList>
            <person name="Dielentheis-Frenken M.R.E."/>
            <person name="Wibberg D."/>
            <person name="Blank L.M."/>
            <person name="Tiso T."/>
        </authorList>
    </citation>
    <scope>NUCLEOTIDE SEQUENCE [LARGE SCALE GENOMIC DNA]</scope>
    <source>
        <strain evidence="3 4">NRRL 62042</strain>
    </source>
</reference>
<proteinExistence type="predicted"/>